<sequence length="43" mass="5166">MSLEQYVLSHFVFKLCCEVDRRGRLSLLCGIIWEVDEFFKELI</sequence>
<evidence type="ECO:0000313" key="2">
    <source>
        <dbReference type="Proteomes" id="UP000003327"/>
    </source>
</evidence>
<dbReference type="EMBL" id="ACVA01000013">
    <property type="protein sequence ID" value="EEX19510.1"/>
    <property type="molecule type" value="Genomic_DNA"/>
</dbReference>
<dbReference type="AlphaFoldDB" id="C9MLH7"/>
<comment type="caution">
    <text evidence="1">The sequence shown here is derived from an EMBL/GenBank/DDBJ whole genome shotgun (WGS) entry which is preliminary data.</text>
</comment>
<name>C9MLH7_9BACT</name>
<dbReference type="Proteomes" id="UP000003327">
    <property type="component" value="Unassembled WGS sequence"/>
</dbReference>
<evidence type="ECO:0000313" key="1">
    <source>
        <dbReference type="EMBL" id="EEX19510.1"/>
    </source>
</evidence>
<proteinExistence type="predicted"/>
<keyword evidence="2" id="KW-1185">Reference proteome</keyword>
<dbReference type="RefSeq" id="WP_004382075.1">
    <property type="nucleotide sequence ID" value="NZ_GG698712.1"/>
</dbReference>
<reference evidence="1 2" key="1">
    <citation type="submission" date="2009-09" db="EMBL/GenBank/DDBJ databases">
        <authorList>
            <person name="Weinstock G."/>
            <person name="Sodergren E."/>
            <person name="Clifton S."/>
            <person name="Fulton L."/>
            <person name="Fulton B."/>
            <person name="Courtney L."/>
            <person name="Fronick C."/>
            <person name="Harrison M."/>
            <person name="Strong C."/>
            <person name="Farmer C."/>
            <person name="Delahaunty K."/>
            <person name="Markovic C."/>
            <person name="Hall O."/>
            <person name="Minx P."/>
            <person name="Tomlinson C."/>
            <person name="Mitreva M."/>
            <person name="Nelson J."/>
            <person name="Hou S."/>
            <person name="Wollam A."/>
            <person name="Pepin K.H."/>
            <person name="Johnson M."/>
            <person name="Bhonagiri V."/>
            <person name="Nash W.E."/>
            <person name="Warren W."/>
            <person name="Chinwalla A."/>
            <person name="Mardis E.R."/>
            <person name="Wilson R.K."/>
        </authorList>
    </citation>
    <scope>NUCLEOTIDE SEQUENCE [LARGE SCALE GENOMIC DNA]</scope>
    <source>
        <strain evidence="1 2">F0319</strain>
    </source>
</reference>
<dbReference type="STRING" id="649761.HMPREF0973_00451"/>
<gene>
    <name evidence="1" type="ORF">HMPREF0973_00451</name>
</gene>
<organism evidence="1 2">
    <name type="scientific">Prevotella veroralis F0319</name>
    <dbReference type="NCBI Taxonomy" id="649761"/>
    <lineage>
        <taxon>Bacteria</taxon>
        <taxon>Pseudomonadati</taxon>
        <taxon>Bacteroidota</taxon>
        <taxon>Bacteroidia</taxon>
        <taxon>Bacteroidales</taxon>
        <taxon>Prevotellaceae</taxon>
        <taxon>Prevotella</taxon>
    </lineage>
</organism>
<dbReference type="HOGENOM" id="CLU_3237913_0_0_10"/>
<protein>
    <submittedName>
        <fullName evidence="1">Uncharacterized protein</fullName>
    </submittedName>
</protein>
<accession>C9MLH7</accession>